<accession>A0ABS5DPQ7</accession>
<dbReference type="InterPro" id="IPR018960">
    <property type="entry name" value="DUF1990"/>
</dbReference>
<comment type="caution">
    <text evidence="2">The sequence shown here is derived from an EMBL/GenBank/DDBJ whole genome shotgun (WGS) entry which is preliminary data.</text>
</comment>
<feature type="domain" description="DUF1990" evidence="1">
    <location>
        <begin position="33"/>
        <end position="193"/>
    </location>
</feature>
<gene>
    <name evidence="2" type="ORF">KBO27_30425</name>
</gene>
<name>A0ABS5DPQ7_9PSEU</name>
<dbReference type="Proteomes" id="UP000674084">
    <property type="component" value="Unassembled WGS sequence"/>
</dbReference>
<reference evidence="2 3" key="1">
    <citation type="submission" date="2021-04" db="EMBL/GenBank/DDBJ databases">
        <title>Whole-genome sequencing of Saccharopolyspora endophytica KCTC 19397.</title>
        <authorList>
            <person name="Ay H."/>
            <person name="Saygin H."/>
            <person name="Sahin N."/>
        </authorList>
    </citation>
    <scope>NUCLEOTIDE SEQUENCE [LARGE SCALE GENOMIC DNA]</scope>
    <source>
        <strain evidence="2 3">KCTC 19397</strain>
    </source>
</reference>
<dbReference type="EMBL" id="JAGPXE010000018">
    <property type="protein sequence ID" value="MBQ0928280.1"/>
    <property type="molecule type" value="Genomic_DNA"/>
</dbReference>
<proteinExistence type="predicted"/>
<protein>
    <submittedName>
        <fullName evidence="2">DUF1990 family protein</fullName>
    </submittedName>
</protein>
<keyword evidence="3" id="KW-1185">Reference proteome</keyword>
<sequence length="247" mass="28034">MRLPRPTGATQRARALAGLRSRAVNFTEDEPHSPGGEWNFDTHRRFLAREAPGPPEPGGAWDIARAFVRDYEFSDPDRVRAVYDGREELLGRNMLLEGRFYGLRFDMGVRVTVVIDETREGDRRVWGWGYETLEGHLERGRMTYEVVKDMGSGAVEFVITGFSQDDPALDPVLRLGWRLFGRPTQLGFYRRCGARMYELVRARLADGCGATGERRHDGLLLAPSDARPGPFERFALRIDHPSSGHER</sequence>
<evidence type="ECO:0000259" key="1">
    <source>
        <dbReference type="Pfam" id="PF09348"/>
    </source>
</evidence>
<dbReference type="Pfam" id="PF09348">
    <property type="entry name" value="DUF1990"/>
    <property type="match status" value="1"/>
</dbReference>
<evidence type="ECO:0000313" key="2">
    <source>
        <dbReference type="EMBL" id="MBQ0928280.1"/>
    </source>
</evidence>
<evidence type="ECO:0000313" key="3">
    <source>
        <dbReference type="Proteomes" id="UP000674084"/>
    </source>
</evidence>
<organism evidence="2 3">
    <name type="scientific">Saccharopolyspora endophytica</name>
    <dbReference type="NCBI Taxonomy" id="543886"/>
    <lineage>
        <taxon>Bacteria</taxon>
        <taxon>Bacillati</taxon>
        <taxon>Actinomycetota</taxon>
        <taxon>Actinomycetes</taxon>
        <taxon>Pseudonocardiales</taxon>
        <taxon>Pseudonocardiaceae</taxon>
        <taxon>Saccharopolyspora</taxon>
    </lineage>
</organism>